<organism evidence="7 8">
    <name type="scientific">Blepharisma stoltei</name>
    <dbReference type="NCBI Taxonomy" id="1481888"/>
    <lineage>
        <taxon>Eukaryota</taxon>
        <taxon>Sar</taxon>
        <taxon>Alveolata</taxon>
        <taxon>Ciliophora</taxon>
        <taxon>Postciliodesmatophora</taxon>
        <taxon>Heterotrichea</taxon>
        <taxon>Heterotrichida</taxon>
        <taxon>Blepharismidae</taxon>
        <taxon>Blepharisma</taxon>
    </lineage>
</organism>
<dbReference type="GO" id="GO:0016020">
    <property type="term" value="C:membrane"/>
    <property type="evidence" value="ECO:0007669"/>
    <property type="project" value="UniProtKB-SubCell"/>
</dbReference>
<feature type="transmembrane region" description="Helical" evidence="6">
    <location>
        <begin position="32"/>
        <end position="57"/>
    </location>
</feature>
<proteinExistence type="inferred from homology"/>
<evidence type="ECO:0000313" key="8">
    <source>
        <dbReference type="Proteomes" id="UP001162131"/>
    </source>
</evidence>
<dbReference type="Pfam" id="PF04791">
    <property type="entry name" value="LMBR1"/>
    <property type="match status" value="1"/>
</dbReference>
<evidence type="ECO:0008006" key="9">
    <source>
        <dbReference type="Google" id="ProtNLM"/>
    </source>
</evidence>
<feature type="transmembrane region" description="Helical" evidence="6">
    <location>
        <begin position="475"/>
        <end position="495"/>
    </location>
</feature>
<evidence type="ECO:0000256" key="6">
    <source>
        <dbReference type="SAM" id="Phobius"/>
    </source>
</evidence>
<keyword evidence="8" id="KW-1185">Reference proteome</keyword>
<evidence type="ECO:0000313" key="7">
    <source>
        <dbReference type="EMBL" id="CAG9330056.1"/>
    </source>
</evidence>
<dbReference type="Proteomes" id="UP001162131">
    <property type="component" value="Unassembled WGS sequence"/>
</dbReference>
<keyword evidence="3 6" id="KW-0812">Transmembrane</keyword>
<gene>
    <name evidence="7" type="ORF">BSTOLATCC_MIC50166</name>
</gene>
<feature type="transmembrane region" description="Helical" evidence="6">
    <location>
        <begin position="149"/>
        <end position="172"/>
    </location>
</feature>
<feature type="transmembrane region" description="Helical" evidence="6">
    <location>
        <begin position="77"/>
        <end position="96"/>
    </location>
</feature>
<feature type="transmembrane region" description="Helical" evidence="6">
    <location>
        <begin position="343"/>
        <end position="366"/>
    </location>
</feature>
<name>A0AAU9JWZ0_9CILI</name>
<keyword evidence="5 6" id="KW-0472">Membrane</keyword>
<comment type="similarity">
    <text evidence="2">Belongs to the LIMR family.</text>
</comment>
<comment type="caution">
    <text evidence="7">The sequence shown here is derived from an EMBL/GenBank/DDBJ whole genome shotgun (WGS) entry which is preliminary data.</text>
</comment>
<dbReference type="EMBL" id="CAJZBQ010000050">
    <property type="protein sequence ID" value="CAG9330056.1"/>
    <property type="molecule type" value="Genomic_DNA"/>
</dbReference>
<feature type="transmembrane region" description="Helical" evidence="6">
    <location>
        <begin position="6"/>
        <end position="25"/>
    </location>
</feature>
<comment type="subcellular location">
    <subcellularLocation>
        <location evidence="1">Membrane</location>
        <topology evidence="1">Multi-pass membrane protein</topology>
    </subcellularLocation>
</comment>
<keyword evidence="4 6" id="KW-1133">Transmembrane helix</keyword>
<feature type="transmembrane region" description="Helical" evidence="6">
    <location>
        <begin position="386"/>
        <end position="407"/>
    </location>
</feature>
<evidence type="ECO:0000256" key="4">
    <source>
        <dbReference type="ARBA" id="ARBA00022989"/>
    </source>
</evidence>
<reference evidence="7" key="1">
    <citation type="submission" date="2021-09" db="EMBL/GenBank/DDBJ databases">
        <authorList>
            <consortium name="AG Swart"/>
            <person name="Singh M."/>
            <person name="Singh A."/>
            <person name="Seah K."/>
            <person name="Emmerich C."/>
        </authorList>
    </citation>
    <scope>NUCLEOTIDE SEQUENCE</scope>
    <source>
        <strain evidence="7">ATCC30299</strain>
    </source>
</reference>
<dbReference type="PANTHER" id="PTHR21355:SF0">
    <property type="entry name" value="G-PROTEIN COUPLED RECEPTOR-ASSOCIATED PROTEIN LMBRD2"/>
    <property type="match status" value="1"/>
</dbReference>
<dbReference type="InterPro" id="IPR006876">
    <property type="entry name" value="LMBR1-like_membr_prot"/>
</dbReference>
<accession>A0AAU9JWZ0</accession>
<evidence type="ECO:0000256" key="5">
    <source>
        <dbReference type="ARBA" id="ARBA00023136"/>
    </source>
</evidence>
<sequence length="569" mass="66848">MLNFLTGSLLVLSFYYGWLIVYSHASKRTTFCVGFIVFISYFLGFTIITLIPYDIYLRYTRNKVGSPHDDIAVMRPLWVWLYWISFALGWLVLPLIKEYIDSGDFSFSSKLRTAFYRLTKSMILVFGLGLALVIYLLMQNHFIFETLSIFFIILNNCTGLFMIIILLGFGLVNVPQLFWKLGNTEKYLKDLYSQATILEQQLLQSNKNLDETLKLMIAASHQIPDASPLKPCLDMILSRCPEEKIEENRSFVSEETRNQFGNLPEKRLSEINYDIKKEIDELERVKYKYNSLIEKAMFLEDITNSYNSTQKKVISYMIPQRGGSYIKVKEFFEWIWLTRFRPIVYRLLGILFAIMSVCVVLEEITIWHNKPILIFRFPMERDLGVYWIQAIIFIPLIYIIACTYFAFSNIKLENFYGLYAHNNTDPSNLIWNASMMLKLVTPLSYNFYMFMKFKKCEFFQIMRAANFVPILGKDFGMYFPSLLLILCLLNYFNLYEKMIVALRIRQLSFTDKYSADRILEGASIIQNEREAREKDFGLSSSSAIEIVNNDMQKTEGFDENPKKFDRLYD</sequence>
<dbReference type="InterPro" id="IPR051584">
    <property type="entry name" value="GPCR-associated_LMBR1"/>
</dbReference>
<evidence type="ECO:0000256" key="1">
    <source>
        <dbReference type="ARBA" id="ARBA00004141"/>
    </source>
</evidence>
<feature type="transmembrane region" description="Helical" evidence="6">
    <location>
        <begin position="428"/>
        <end position="448"/>
    </location>
</feature>
<feature type="transmembrane region" description="Helical" evidence="6">
    <location>
        <begin position="117"/>
        <end position="137"/>
    </location>
</feature>
<dbReference type="AlphaFoldDB" id="A0AAU9JWZ0"/>
<protein>
    <recommendedName>
        <fullName evidence="9">LMBR1 domain-containing protein 2</fullName>
    </recommendedName>
</protein>
<evidence type="ECO:0000256" key="2">
    <source>
        <dbReference type="ARBA" id="ARBA00010487"/>
    </source>
</evidence>
<evidence type="ECO:0000256" key="3">
    <source>
        <dbReference type="ARBA" id="ARBA00022692"/>
    </source>
</evidence>
<dbReference type="PANTHER" id="PTHR21355">
    <property type="entry name" value="G-PROTEIN COUPLED RECEPTOR-ASSOCIATED PROTEIN LMBRD2"/>
    <property type="match status" value="1"/>
</dbReference>